<keyword evidence="7" id="KW-0808">Transferase</keyword>
<evidence type="ECO:0000256" key="13">
    <source>
        <dbReference type="ARBA" id="ARBA00023209"/>
    </source>
</evidence>
<evidence type="ECO:0000313" key="19">
    <source>
        <dbReference type="EMBL" id="NKE17947.1"/>
    </source>
</evidence>
<evidence type="ECO:0000256" key="16">
    <source>
        <dbReference type="SAM" id="Phobius"/>
    </source>
</evidence>
<keyword evidence="5" id="KW-0444">Lipid biosynthesis</keyword>
<organism evidence="18 21">
    <name type="scientific">Neoroseomonas oryzicola</name>
    <dbReference type="NCBI Taxonomy" id="535904"/>
    <lineage>
        <taxon>Bacteria</taxon>
        <taxon>Pseudomonadati</taxon>
        <taxon>Pseudomonadota</taxon>
        <taxon>Alphaproteobacteria</taxon>
        <taxon>Acetobacterales</taxon>
        <taxon>Acetobacteraceae</taxon>
        <taxon>Neoroseomonas</taxon>
    </lineage>
</organism>
<evidence type="ECO:0000313" key="20">
    <source>
        <dbReference type="Proteomes" id="UP000746741"/>
    </source>
</evidence>
<dbReference type="EMBL" id="JAAEDK010000064">
    <property type="protein sequence ID" value="MBR0661773.1"/>
    <property type="molecule type" value="Genomic_DNA"/>
</dbReference>
<dbReference type="GO" id="GO:0005576">
    <property type="term" value="C:extracellular region"/>
    <property type="evidence" value="ECO:0007669"/>
    <property type="project" value="UniProtKB-SubCell"/>
</dbReference>
<dbReference type="InterPro" id="IPR022924">
    <property type="entry name" value="Cardiolipin_synthase"/>
</dbReference>
<dbReference type="GO" id="GO:0005886">
    <property type="term" value="C:plasma membrane"/>
    <property type="evidence" value="ECO:0007669"/>
    <property type="project" value="UniProtKB-SubCell"/>
</dbReference>
<dbReference type="GO" id="GO:0008808">
    <property type="term" value="F:cardiolipin synthase activity"/>
    <property type="evidence" value="ECO:0007669"/>
    <property type="project" value="UniProtKB-UniRule"/>
</dbReference>
<dbReference type="EMBL" id="JAAVUP010000003">
    <property type="protein sequence ID" value="NKE17947.1"/>
    <property type="molecule type" value="Genomic_DNA"/>
</dbReference>
<dbReference type="Pfam" id="PF13091">
    <property type="entry name" value="PLDc_2"/>
    <property type="match status" value="2"/>
</dbReference>
<dbReference type="PANTHER" id="PTHR21248">
    <property type="entry name" value="CARDIOLIPIN SYNTHASE"/>
    <property type="match status" value="1"/>
</dbReference>
<keyword evidence="4" id="KW-1003">Cell membrane</keyword>
<evidence type="ECO:0000256" key="12">
    <source>
        <dbReference type="ARBA" id="ARBA00023136"/>
    </source>
</evidence>
<keyword evidence="20" id="KW-1185">Reference proteome</keyword>
<keyword evidence="13" id="KW-0594">Phospholipid biosynthesis</keyword>
<accession>A0A9X9WN63</accession>
<proteinExistence type="predicted"/>
<reference evidence="19 20" key="2">
    <citation type="submission" date="2020-02" db="EMBL/GenBank/DDBJ databases">
        <authorList>
            <person name="Sun Q."/>
            <person name="Inoue M."/>
        </authorList>
    </citation>
    <scope>NUCLEOTIDE SEQUENCE [LARGE SCALE GENOMIC DNA]</scope>
    <source>
        <strain evidence="19 20">KCTC 22478</strain>
    </source>
</reference>
<dbReference type="PANTHER" id="PTHR21248:SF22">
    <property type="entry name" value="PHOSPHOLIPASE D"/>
    <property type="match status" value="1"/>
</dbReference>
<name>A0A9X9WN63_9PROT</name>
<evidence type="ECO:0000256" key="11">
    <source>
        <dbReference type="ARBA" id="ARBA00023098"/>
    </source>
</evidence>
<keyword evidence="11" id="KW-0443">Lipid metabolism</keyword>
<reference evidence="18" key="3">
    <citation type="journal article" date="2021" name="Syst. Appl. Microbiol.">
        <title>Roseomonas hellenica sp. nov., isolated from roots of wild-growing Alkanna tinctoria.</title>
        <authorList>
            <person name="Rat A."/>
            <person name="Naranjo H.D."/>
            <person name="Lebbe L."/>
            <person name="Cnockaert M."/>
            <person name="Krigas N."/>
            <person name="Grigoriadou K."/>
            <person name="Maloupa E."/>
            <person name="Willems A."/>
        </authorList>
    </citation>
    <scope>NUCLEOTIDE SEQUENCE</scope>
    <source>
        <strain evidence="18">LMG 31161</strain>
    </source>
</reference>
<protein>
    <recommendedName>
        <fullName evidence="15">Cardiolipin synthase</fullName>
        <ecNumber evidence="15">2.7.8.-</ecNumber>
    </recommendedName>
</protein>
<dbReference type="RefSeq" id="WP_168041839.1">
    <property type="nucleotide sequence ID" value="NZ_JAAEDK010000064.1"/>
</dbReference>
<gene>
    <name evidence="18" type="primary">cls</name>
    <name evidence="19" type="ORF">GWK15_13430</name>
    <name evidence="18" type="ORF">GXW75_21135</name>
</gene>
<reference evidence="18" key="1">
    <citation type="submission" date="2020-01" db="EMBL/GenBank/DDBJ databases">
        <authorList>
            <person name="Rat A."/>
        </authorList>
    </citation>
    <scope>NUCLEOTIDE SEQUENCE</scope>
    <source>
        <strain evidence="18">LMG 31161</strain>
    </source>
</reference>
<dbReference type="Proteomes" id="UP000746741">
    <property type="component" value="Unassembled WGS sequence"/>
</dbReference>
<dbReference type="InterPro" id="IPR027379">
    <property type="entry name" value="CLS_N"/>
</dbReference>
<evidence type="ECO:0000256" key="8">
    <source>
        <dbReference type="ARBA" id="ARBA00022692"/>
    </source>
</evidence>
<keyword evidence="12 16" id="KW-0472">Membrane</keyword>
<dbReference type="Pfam" id="PF13396">
    <property type="entry name" value="PLDc_N"/>
    <property type="match status" value="1"/>
</dbReference>
<dbReference type="SMART" id="SM00155">
    <property type="entry name" value="PLDc"/>
    <property type="match status" value="2"/>
</dbReference>
<evidence type="ECO:0000256" key="3">
    <source>
        <dbReference type="ARBA" id="ARBA00004651"/>
    </source>
</evidence>
<dbReference type="SUPFAM" id="SSF56024">
    <property type="entry name" value="Phospholipase D/nuclease"/>
    <property type="match status" value="2"/>
</dbReference>
<evidence type="ECO:0000256" key="14">
    <source>
        <dbReference type="ARBA" id="ARBA00023264"/>
    </source>
</evidence>
<evidence type="ECO:0000256" key="5">
    <source>
        <dbReference type="ARBA" id="ARBA00022516"/>
    </source>
</evidence>
<dbReference type="PROSITE" id="PS50035">
    <property type="entry name" value="PLD"/>
    <property type="match status" value="2"/>
</dbReference>
<evidence type="ECO:0000256" key="6">
    <source>
        <dbReference type="ARBA" id="ARBA00022525"/>
    </source>
</evidence>
<dbReference type="NCBIfam" id="TIGR04265">
    <property type="entry name" value="bac_cardiolipin"/>
    <property type="match status" value="1"/>
</dbReference>
<dbReference type="EC" id="2.7.8.-" evidence="15"/>
<evidence type="ECO:0000256" key="15">
    <source>
        <dbReference type="NCBIfam" id="TIGR04265"/>
    </source>
</evidence>
<dbReference type="GO" id="GO:0032049">
    <property type="term" value="P:cardiolipin biosynthetic process"/>
    <property type="evidence" value="ECO:0007669"/>
    <property type="project" value="UniProtKB-UniRule"/>
</dbReference>
<dbReference type="CDD" id="cd09152">
    <property type="entry name" value="PLDc_EcCLS_like_1"/>
    <property type="match status" value="1"/>
</dbReference>
<feature type="transmembrane region" description="Helical" evidence="16">
    <location>
        <begin position="39"/>
        <end position="59"/>
    </location>
</feature>
<keyword evidence="8 16" id="KW-0812">Transmembrane</keyword>
<evidence type="ECO:0000256" key="9">
    <source>
        <dbReference type="ARBA" id="ARBA00022737"/>
    </source>
</evidence>
<keyword evidence="14" id="KW-1208">Phospholipid metabolism</keyword>
<dbReference type="Proteomes" id="UP001138708">
    <property type="component" value="Unassembled WGS sequence"/>
</dbReference>
<feature type="domain" description="PLD phosphodiesterase" evidence="17">
    <location>
        <begin position="400"/>
        <end position="427"/>
    </location>
</feature>
<evidence type="ECO:0000256" key="10">
    <source>
        <dbReference type="ARBA" id="ARBA00022989"/>
    </source>
</evidence>
<evidence type="ECO:0000259" key="17">
    <source>
        <dbReference type="PROSITE" id="PS50035"/>
    </source>
</evidence>
<sequence>MASMLTSTHLLLAAGFALVQLVVILRALLVDGRDPMSRAAWVLALLLVPVLGVVAYLLVGEPRLTRRLRHRALAAADRLVVPARAACAPAVAPREAIPDRFRAAFRLCEALSGLPAVTGNAATLAPDSNAAIDAMVAAIDGAEQSVHISFYIWLTDTNGLKVVEALRRAARRGVTCRVMADGLGSRALVRSEHWAAMHAAGVRLQSALPIARGAIAFLGNRVDLRNHRKIVVVDNRLTFCGSQNCADPEFRVKPRFAPWVDVMLSFEGPVVLENQLLFASDWMAETGEDLTGLFATPLPAPASGQGFPAIAFGTGPDSPKGAMSDVFIALLGAAEREVVISTPYFVPDTPLLAAVVACARRGVDTRLILPARNDSWAVGAISRACYPQLLEAGVRIFEFHGGLLHAKTLVPDRTVALVGSANMDRRSIDLNFENNILLCSEAVARQVRDRQDDYLRNATEILPESLGKRSIPRRLWENTLTMFSPVL</sequence>
<dbReference type="InterPro" id="IPR001736">
    <property type="entry name" value="PLipase_D/transphosphatidylase"/>
</dbReference>
<evidence type="ECO:0000256" key="1">
    <source>
        <dbReference type="ARBA" id="ARBA00003145"/>
    </source>
</evidence>
<keyword evidence="6" id="KW-0964">Secreted</keyword>
<comment type="function">
    <text evidence="1">Could be a virulence factor.</text>
</comment>
<evidence type="ECO:0000313" key="21">
    <source>
        <dbReference type="Proteomes" id="UP001138708"/>
    </source>
</evidence>
<evidence type="ECO:0000256" key="4">
    <source>
        <dbReference type="ARBA" id="ARBA00022475"/>
    </source>
</evidence>
<evidence type="ECO:0000256" key="7">
    <source>
        <dbReference type="ARBA" id="ARBA00022679"/>
    </source>
</evidence>
<keyword evidence="10 16" id="KW-1133">Transmembrane helix</keyword>
<evidence type="ECO:0000256" key="2">
    <source>
        <dbReference type="ARBA" id="ARBA00004613"/>
    </source>
</evidence>
<dbReference type="AlphaFoldDB" id="A0A9X9WN63"/>
<feature type="domain" description="PLD phosphodiesterase" evidence="17">
    <location>
        <begin position="222"/>
        <end position="249"/>
    </location>
</feature>
<evidence type="ECO:0000313" key="18">
    <source>
        <dbReference type="EMBL" id="MBR0661773.1"/>
    </source>
</evidence>
<dbReference type="InterPro" id="IPR025202">
    <property type="entry name" value="PLD-like_dom"/>
</dbReference>
<keyword evidence="9" id="KW-0677">Repeat</keyword>
<comment type="caution">
    <text evidence="18">The sequence shown here is derived from an EMBL/GenBank/DDBJ whole genome shotgun (WGS) entry which is preliminary data.</text>
</comment>
<dbReference type="Gene3D" id="3.30.870.10">
    <property type="entry name" value="Endonuclease Chain A"/>
    <property type="match status" value="2"/>
</dbReference>
<comment type="subcellular location">
    <subcellularLocation>
        <location evidence="3">Cell membrane</location>
        <topology evidence="3">Multi-pass membrane protein</topology>
    </subcellularLocation>
    <subcellularLocation>
        <location evidence="2">Secreted</location>
    </subcellularLocation>
</comment>
<dbReference type="CDD" id="cd09158">
    <property type="entry name" value="PLDc_EcCLS_like_2"/>
    <property type="match status" value="1"/>
</dbReference>